<evidence type="ECO:0000313" key="6">
    <source>
        <dbReference type="EMBL" id="ACL09588.1"/>
    </source>
</evidence>
<feature type="domain" description="SHSP" evidence="5">
    <location>
        <begin position="39"/>
        <end position="185"/>
    </location>
</feature>
<dbReference type="CDD" id="cd06464">
    <property type="entry name" value="ACD_sHsps-like"/>
    <property type="match status" value="1"/>
</dbReference>
<dbReference type="SUPFAM" id="SSF49764">
    <property type="entry name" value="HSP20-like chaperones"/>
    <property type="match status" value="1"/>
</dbReference>
<protein>
    <submittedName>
        <fullName evidence="6">Heat shock protein Hsp20</fullName>
    </submittedName>
</protein>
<sequence length="185" mass="20284">MTPPDRRPRFPHPASRPARQNERGGAESRARQGRFAQSPQPPRMRPQADLVEREDGFHLFLDMPGVAHDDLVLDVEGDELTVRGVTRFGDCRDMGRDAARDGGRDGDAESDTTDNPAHPPCGCGPAGGPRVHAMEFGDVEYHAVFTLSDMVDATRISAQLANGVLTIRMPKREAAAPRRITVEHL</sequence>
<accession>B8DIS7</accession>
<dbReference type="HOGENOM" id="CLU_046737_9_3_7"/>
<evidence type="ECO:0000256" key="3">
    <source>
        <dbReference type="RuleBase" id="RU003616"/>
    </source>
</evidence>
<dbReference type="PANTHER" id="PTHR46733">
    <property type="entry name" value="26.5 KDA HEAT SHOCK PROTEIN, MITOCHONDRIAL"/>
    <property type="match status" value="1"/>
</dbReference>
<evidence type="ECO:0000259" key="5">
    <source>
        <dbReference type="PROSITE" id="PS01031"/>
    </source>
</evidence>
<dbReference type="Pfam" id="PF00011">
    <property type="entry name" value="HSP20"/>
    <property type="match status" value="2"/>
</dbReference>
<dbReference type="PROSITE" id="PS01031">
    <property type="entry name" value="SHSP"/>
    <property type="match status" value="1"/>
</dbReference>
<feature type="compositionally biased region" description="Basic and acidic residues" evidence="4">
    <location>
        <begin position="19"/>
        <end position="30"/>
    </location>
</feature>
<feature type="region of interest" description="Disordered" evidence="4">
    <location>
        <begin position="1"/>
        <end position="46"/>
    </location>
</feature>
<organism evidence="6">
    <name type="scientific">Nitratidesulfovibrio vulgaris (strain DSM 19637 / Miyazaki F)</name>
    <name type="common">Desulfovibrio vulgaris</name>
    <dbReference type="NCBI Taxonomy" id="883"/>
    <lineage>
        <taxon>Bacteria</taxon>
        <taxon>Pseudomonadati</taxon>
        <taxon>Thermodesulfobacteriota</taxon>
        <taxon>Desulfovibrionia</taxon>
        <taxon>Desulfovibrionales</taxon>
        <taxon>Desulfovibrionaceae</taxon>
        <taxon>Nitratidesulfovibrio</taxon>
    </lineage>
</organism>
<dbReference type="PANTHER" id="PTHR46733:SF4">
    <property type="entry name" value="HEAT SHOCK PROTEIN 21, CHLOROPLASTIC"/>
    <property type="match status" value="1"/>
</dbReference>
<feature type="region of interest" description="Disordered" evidence="4">
    <location>
        <begin position="91"/>
        <end position="126"/>
    </location>
</feature>
<dbReference type="KEGG" id="dvm:DvMF_2649"/>
<gene>
    <name evidence="6" type="ordered locus">DvMF_2649</name>
</gene>
<comment type="similarity">
    <text evidence="2 3">Belongs to the small heat shock protein (HSP20) family.</text>
</comment>
<dbReference type="InterPro" id="IPR002068">
    <property type="entry name" value="A-crystallin/Hsp20_dom"/>
</dbReference>
<dbReference type="STRING" id="883.DvMF_2649"/>
<evidence type="ECO:0000256" key="2">
    <source>
        <dbReference type="PROSITE-ProRule" id="PRU00285"/>
    </source>
</evidence>
<proteinExistence type="inferred from homology"/>
<dbReference type="EMBL" id="CP001197">
    <property type="protein sequence ID" value="ACL09588.1"/>
    <property type="molecule type" value="Genomic_DNA"/>
</dbReference>
<dbReference type="Gene3D" id="2.60.40.790">
    <property type="match status" value="1"/>
</dbReference>
<dbReference type="eggNOG" id="COG0071">
    <property type="taxonomic scope" value="Bacteria"/>
</dbReference>
<dbReference type="AlphaFoldDB" id="B8DIS7"/>
<evidence type="ECO:0000256" key="1">
    <source>
        <dbReference type="ARBA" id="ARBA00023016"/>
    </source>
</evidence>
<evidence type="ECO:0000256" key="4">
    <source>
        <dbReference type="SAM" id="MobiDB-lite"/>
    </source>
</evidence>
<dbReference type="GO" id="GO:0009408">
    <property type="term" value="P:response to heat"/>
    <property type="evidence" value="ECO:0007669"/>
    <property type="project" value="InterPro"/>
</dbReference>
<keyword evidence="1 6" id="KW-0346">Stress response</keyword>
<dbReference type="InterPro" id="IPR008978">
    <property type="entry name" value="HSP20-like_chaperone"/>
</dbReference>
<name>B8DIS7_NITV9</name>
<reference evidence="6" key="1">
    <citation type="submission" date="2008-10" db="EMBL/GenBank/DDBJ databases">
        <title>Complete sequence of Desulfovibrio vulgaris str. 'Miyazaki F'.</title>
        <authorList>
            <person name="Lucas S."/>
            <person name="Copeland A."/>
            <person name="Lapidus A."/>
            <person name="Glavina del Rio T."/>
            <person name="Dalin E."/>
            <person name="Tice H."/>
            <person name="Bruce D."/>
            <person name="Goodwin L."/>
            <person name="Pitluck S."/>
            <person name="Sims D."/>
            <person name="Brettin T."/>
            <person name="Detter J.C."/>
            <person name="Han C."/>
            <person name="Larimer F."/>
            <person name="Land M."/>
            <person name="Hauser L."/>
            <person name="Kyrpides N."/>
            <person name="Mikhailova N."/>
            <person name="Hazen T.C."/>
            <person name="Richardson P."/>
        </authorList>
    </citation>
    <scope>NUCLEOTIDE SEQUENCE</scope>
    <source>
        <strain evidence="6">Miyazaki F</strain>
    </source>
</reference>
<dbReference type="InterPro" id="IPR044587">
    <property type="entry name" value="HSP21-like"/>
</dbReference>
<feature type="compositionally biased region" description="Basic and acidic residues" evidence="4">
    <location>
        <begin position="91"/>
        <end position="107"/>
    </location>
</feature>